<gene>
    <name evidence="1" type="ORF">DKW60_03670</name>
</gene>
<accession>A0A317CNX5</accession>
<dbReference type="RefSeq" id="WP_109836303.1">
    <property type="nucleotide sequence ID" value="NZ_QGKM01000005.1"/>
</dbReference>
<dbReference type="InterPro" id="IPR036388">
    <property type="entry name" value="WH-like_DNA-bd_sf"/>
</dbReference>
<dbReference type="PANTHER" id="PTHR38768">
    <property type="entry name" value="UPF0502 PROTEIN YCEH"/>
    <property type="match status" value="1"/>
</dbReference>
<reference evidence="1 2" key="1">
    <citation type="submission" date="2018-05" db="EMBL/GenBank/DDBJ databases">
        <title>Leucothrix arctica sp. nov., isolated from Arctic seawater.</title>
        <authorList>
            <person name="Choi A."/>
            <person name="Baek K."/>
        </authorList>
    </citation>
    <scope>NUCLEOTIDE SEQUENCE [LARGE SCALE GENOMIC DNA]</scope>
    <source>
        <strain evidence="1 2">JCM 18388</strain>
    </source>
</reference>
<evidence type="ECO:0000313" key="2">
    <source>
        <dbReference type="Proteomes" id="UP000245539"/>
    </source>
</evidence>
<dbReference type="PANTHER" id="PTHR38768:SF1">
    <property type="entry name" value="UPF0502 PROTEIN YCEH"/>
    <property type="match status" value="1"/>
</dbReference>
<dbReference type="Proteomes" id="UP000245539">
    <property type="component" value="Unassembled WGS sequence"/>
</dbReference>
<keyword evidence="2" id="KW-1185">Reference proteome</keyword>
<proteinExistence type="predicted"/>
<dbReference type="AlphaFoldDB" id="A0A317CNX5"/>
<organism evidence="1 2">
    <name type="scientific">Leucothrix pacifica</name>
    <dbReference type="NCBI Taxonomy" id="1247513"/>
    <lineage>
        <taxon>Bacteria</taxon>
        <taxon>Pseudomonadati</taxon>
        <taxon>Pseudomonadota</taxon>
        <taxon>Gammaproteobacteria</taxon>
        <taxon>Thiotrichales</taxon>
        <taxon>Thiotrichaceae</taxon>
        <taxon>Leucothrix</taxon>
    </lineage>
</organism>
<protein>
    <submittedName>
        <fullName evidence="1">DUF480 domain-containing protein</fullName>
    </submittedName>
</protein>
<dbReference type="Gene3D" id="1.10.10.10">
    <property type="entry name" value="Winged helix-like DNA-binding domain superfamily/Winged helix DNA-binding domain"/>
    <property type="match status" value="2"/>
</dbReference>
<dbReference type="EMBL" id="QGKM01000005">
    <property type="protein sequence ID" value="PWR00249.1"/>
    <property type="molecule type" value="Genomic_DNA"/>
</dbReference>
<comment type="caution">
    <text evidence="1">The sequence shown here is derived from an EMBL/GenBank/DDBJ whole genome shotgun (WGS) entry which is preliminary data.</text>
</comment>
<sequence length="227" mass="25235">MSDETNEFQIDAPEARPPELSASQARVFASLIEKHLATPNSYPLTIHSLVTACNQKTNRQPVMALTEGEVGRTCNELVTLDLAKIEYGSRANKVSHIAMKALNLNRDEIAVLSILMLREPLTLSEIKARTERMIAFDSIDKVEATVQGMIERTYPLLVMIPKGAGRREDRYSHTLCGEVDIESFSFESAASAPRQTTPNLGDEAMKRIEALEARVESLEKMLDELTS</sequence>
<dbReference type="SUPFAM" id="SSF46785">
    <property type="entry name" value="Winged helix' DNA-binding domain"/>
    <property type="match status" value="2"/>
</dbReference>
<name>A0A317CNX5_9GAMM</name>
<dbReference type="InterPro" id="IPR007432">
    <property type="entry name" value="DUF480"/>
</dbReference>
<dbReference type="InterPro" id="IPR036390">
    <property type="entry name" value="WH_DNA-bd_sf"/>
</dbReference>
<evidence type="ECO:0000313" key="1">
    <source>
        <dbReference type="EMBL" id="PWR00249.1"/>
    </source>
</evidence>
<dbReference type="OrthoDB" id="9784785at2"/>
<dbReference type="Pfam" id="PF04337">
    <property type="entry name" value="DUF480"/>
    <property type="match status" value="1"/>
</dbReference>